<dbReference type="InterPro" id="IPR024775">
    <property type="entry name" value="DinB-like"/>
</dbReference>
<name>A0A4R6TTE9_9FLAO</name>
<dbReference type="EMBL" id="SNYI01000001">
    <property type="protein sequence ID" value="TDQ32218.1"/>
    <property type="molecule type" value="Genomic_DNA"/>
</dbReference>
<dbReference type="SUPFAM" id="SSF109854">
    <property type="entry name" value="DinB/YfiT-like putative metalloenzymes"/>
    <property type="match status" value="1"/>
</dbReference>
<reference evidence="2 3" key="1">
    <citation type="submission" date="2019-03" db="EMBL/GenBank/DDBJ databases">
        <title>Genomic Encyclopedia of Archaeal and Bacterial Type Strains, Phase II (KMG-II): from individual species to whole genera.</title>
        <authorList>
            <person name="Goeker M."/>
        </authorList>
    </citation>
    <scope>NUCLEOTIDE SEQUENCE [LARGE SCALE GENOMIC DNA]</scope>
    <source>
        <strain evidence="2 3">DSM 18435</strain>
    </source>
</reference>
<dbReference type="AlphaFoldDB" id="A0A4R6TTE9"/>
<evidence type="ECO:0000259" key="1">
    <source>
        <dbReference type="Pfam" id="PF12867"/>
    </source>
</evidence>
<organism evidence="2 3">
    <name type="scientific">Zeaxanthinibacter enoshimensis</name>
    <dbReference type="NCBI Taxonomy" id="392009"/>
    <lineage>
        <taxon>Bacteria</taxon>
        <taxon>Pseudomonadati</taxon>
        <taxon>Bacteroidota</taxon>
        <taxon>Flavobacteriia</taxon>
        <taxon>Flavobacteriales</taxon>
        <taxon>Flavobacteriaceae</taxon>
        <taxon>Zeaxanthinibacter</taxon>
    </lineage>
</organism>
<proteinExistence type="predicted"/>
<evidence type="ECO:0000313" key="2">
    <source>
        <dbReference type="EMBL" id="TDQ32218.1"/>
    </source>
</evidence>
<gene>
    <name evidence="2" type="ORF">CLV82_0041</name>
</gene>
<evidence type="ECO:0000313" key="3">
    <source>
        <dbReference type="Proteomes" id="UP000295468"/>
    </source>
</evidence>
<dbReference type="OrthoDB" id="1434917at2"/>
<feature type="domain" description="DinB-like" evidence="1">
    <location>
        <begin position="12"/>
        <end position="150"/>
    </location>
</feature>
<dbReference type="Gene3D" id="1.20.120.450">
    <property type="entry name" value="dinb family like domain"/>
    <property type="match status" value="1"/>
</dbReference>
<dbReference type="InterPro" id="IPR034660">
    <property type="entry name" value="DinB/YfiT-like"/>
</dbReference>
<protein>
    <submittedName>
        <fullName evidence="2">DinB family protein</fullName>
    </submittedName>
</protein>
<keyword evidence="3" id="KW-1185">Reference proteome</keyword>
<dbReference type="RefSeq" id="WP_133642298.1">
    <property type="nucleotide sequence ID" value="NZ_SNYI01000001.1"/>
</dbReference>
<dbReference type="Pfam" id="PF12867">
    <property type="entry name" value="DinB_2"/>
    <property type="match status" value="1"/>
</dbReference>
<sequence length="174" mass="20227">MEFELKKAIEILENTPLVLESLLNGLSKEWIRNNEGENTWSPYDVVGHLVFGEKTDWMVRIRIILSDSENRSFTPFDRFAQMDADQNIPVKSLLDEFRLLRMNNLEELASLNIQREDLDRVGVHPEFGEVTLKQLISAWAVHDLGHIAQISRVMAKQYTQEVGPWTRYMGILKK</sequence>
<comment type="caution">
    <text evidence="2">The sequence shown here is derived from an EMBL/GenBank/DDBJ whole genome shotgun (WGS) entry which is preliminary data.</text>
</comment>
<dbReference type="Proteomes" id="UP000295468">
    <property type="component" value="Unassembled WGS sequence"/>
</dbReference>
<accession>A0A4R6TTE9</accession>